<evidence type="ECO:0000313" key="2">
    <source>
        <dbReference type="Proteomes" id="UP000295560"/>
    </source>
</evidence>
<sequence>MARALVTGSQDRVVAVAAVLAEQGIDVVTASVVTDLDGADLSGLDHYIQLPVFVEPEGDNLVGRVRSFLSAGLISRYTFTERVLPALNPGAHVVIVSGSSVRGDLALPDDRSSRLALLHVLAHAVRAETGDRQVEVSIISGARNDADVVAHAIGATSASRTHEQAETVTAKQYQDWRTEIMGFTTGHV</sequence>
<dbReference type="Proteomes" id="UP000295560">
    <property type="component" value="Unassembled WGS sequence"/>
</dbReference>
<dbReference type="OrthoDB" id="9999565at2"/>
<keyword evidence="2" id="KW-1185">Reference proteome</keyword>
<organism evidence="1 2">
    <name type="scientific">Pseudonocardia endophytica</name>
    <dbReference type="NCBI Taxonomy" id="401976"/>
    <lineage>
        <taxon>Bacteria</taxon>
        <taxon>Bacillati</taxon>
        <taxon>Actinomycetota</taxon>
        <taxon>Actinomycetes</taxon>
        <taxon>Pseudonocardiales</taxon>
        <taxon>Pseudonocardiaceae</taxon>
        <taxon>Pseudonocardia</taxon>
    </lineage>
</organism>
<dbReference type="EMBL" id="SMFZ01000001">
    <property type="protein sequence ID" value="TCK24857.1"/>
    <property type="molecule type" value="Genomic_DNA"/>
</dbReference>
<evidence type="ECO:0000313" key="1">
    <source>
        <dbReference type="EMBL" id="TCK24857.1"/>
    </source>
</evidence>
<name>A0A4R1HQL6_PSEEN</name>
<reference evidence="1 2" key="1">
    <citation type="submission" date="2019-03" db="EMBL/GenBank/DDBJ databases">
        <title>Sequencing the genomes of 1000 actinobacteria strains.</title>
        <authorList>
            <person name="Klenk H.-P."/>
        </authorList>
    </citation>
    <scope>NUCLEOTIDE SEQUENCE [LARGE SCALE GENOMIC DNA]</scope>
    <source>
        <strain evidence="1 2">DSM 44969</strain>
    </source>
</reference>
<comment type="caution">
    <text evidence="1">The sequence shown here is derived from an EMBL/GenBank/DDBJ whole genome shotgun (WGS) entry which is preliminary data.</text>
</comment>
<proteinExistence type="predicted"/>
<dbReference type="RefSeq" id="WP_132421248.1">
    <property type="nucleotide sequence ID" value="NZ_SMFZ01000001.1"/>
</dbReference>
<accession>A0A4R1HQL6</accession>
<protein>
    <submittedName>
        <fullName evidence="1">Uncharacterized protein</fullName>
    </submittedName>
</protein>
<gene>
    <name evidence="1" type="ORF">EV378_0650</name>
</gene>
<dbReference type="AlphaFoldDB" id="A0A4R1HQL6"/>